<dbReference type="InterPro" id="IPR015424">
    <property type="entry name" value="PyrdxlP-dep_Trfase"/>
</dbReference>
<dbReference type="GO" id="GO:0030170">
    <property type="term" value="F:pyridoxal phosphate binding"/>
    <property type="evidence" value="ECO:0007669"/>
    <property type="project" value="InterPro"/>
</dbReference>
<dbReference type="AlphaFoldDB" id="A0A9W9GQ15"/>
<dbReference type="Gene3D" id="3.90.1150.10">
    <property type="entry name" value="Aspartate Aminotransferase, domain 1"/>
    <property type="match status" value="1"/>
</dbReference>
<reference evidence="3" key="1">
    <citation type="submission" date="2022-12" db="EMBL/GenBank/DDBJ databases">
        <authorList>
            <person name="Petersen C."/>
        </authorList>
    </citation>
    <scope>NUCLEOTIDE SEQUENCE</scope>
    <source>
        <strain evidence="3">IBT 21472</strain>
    </source>
</reference>
<evidence type="ECO:0000313" key="3">
    <source>
        <dbReference type="EMBL" id="KAJ5331608.1"/>
    </source>
</evidence>
<proteinExistence type="inferred from homology"/>
<dbReference type="InterPro" id="IPR015422">
    <property type="entry name" value="PyrdxlP-dep_Trfase_small"/>
</dbReference>
<keyword evidence="4" id="KW-1185">Reference proteome</keyword>
<dbReference type="SUPFAM" id="SSF53383">
    <property type="entry name" value="PLP-dependent transferases"/>
    <property type="match status" value="1"/>
</dbReference>
<sequence>MRGFIADDRARELWKQYSENPGSVERQYHAILSEYTENFHNFFRGYWPISLHAHVSDVLVPTTMATLILNTASTSPLVIESPELSPMLKEDPEPEKIQNFVRNLLGWTDVHVTAPRFAVVDGIYGGAFGPLALVSSEWEYNIIGTGQAPVVIRKEDLSIDVLPEKLVFAKQQGCIAVIVDLVSTSDGSVFPPDDFALLQRSCHQANLFLVVDEAMTAIRCGAPWACQRPEYSQSDLEPDLVVFGKGLCVSGISINFDGAMMKSLGFGKKSQMLRSIRFWRALTSRPVALPVLIEALGILNMAQAEDWPARSGEIENVIKSFVRDHAKTLCEDNEPVRGLGAMIAVKRDISTHFRVMAAIRRRSPWVRWLPKLDSAAGNRKALDRYLMGSESKFYRQELAKEAEIQQTLPLWCFVCGIDASSPDWCRTCFLACCGHDDCVEKFSAHKCI</sequence>
<dbReference type="InterPro" id="IPR015421">
    <property type="entry name" value="PyrdxlP-dep_Trfase_major"/>
</dbReference>
<dbReference type="Proteomes" id="UP001147746">
    <property type="component" value="Unassembled WGS sequence"/>
</dbReference>
<evidence type="ECO:0000256" key="1">
    <source>
        <dbReference type="ARBA" id="ARBA00022898"/>
    </source>
</evidence>
<comment type="caution">
    <text evidence="3">The sequence shown here is derived from an EMBL/GenBank/DDBJ whole genome shotgun (WGS) entry which is preliminary data.</text>
</comment>
<evidence type="ECO:0000313" key="4">
    <source>
        <dbReference type="Proteomes" id="UP001147746"/>
    </source>
</evidence>
<accession>A0A9W9GQ15</accession>
<dbReference type="Gene3D" id="3.40.640.10">
    <property type="entry name" value="Type I PLP-dependent aspartate aminotransferase-like (Major domain)"/>
    <property type="match status" value="1"/>
</dbReference>
<reference evidence="3" key="2">
    <citation type="journal article" date="2023" name="IMA Fungus">
        <title>Comparative genomic study of the Penicillium genus elucidates a diverse pangenome and 15 lateral gene transfer events.</title>
        <authorList>
            <person name="Petersen C."/>
            <person name="Sorensen T."/>
            <person name="Nielsen M.R."/>
            <person name="Sondergaard T.E."/>
            <person name="Sorensen J.L."/>
            <person name="Fitzpatrick D.A."/>
            <person name="Frisvad J.C."/>
            <person name="Nielsen K.L."/>
        </authorList>
    </citation>
    <scope>NUCLEOTIDE SEQUENCE</scope>
    <source>
        <strain evidence="3">IBT 21472</strain>
    </source>
</reference>
<dbReference type="GO" id="GO:0008483">
    <property type="term" value="F:transaminase activity"/>
    <property type="evidence" value="ECO:0007669"/>
    <property type="project" value="InterPro"/>
</dbReference>
<name>A0A9W9GQ15_9EURO</name>
<gene>
    <name evidence="3" type="ORF">N7476_001391</name>
</gene>
<protein>
    <submittedName>
        <fullName evidence="3">Uncharacterized protein</fullName>
    </submittedName>
</protein>
<keyword evidence="1 2" id="KW-0663">Pyridoxal phosphate</keyword>
<dbReference type="InterPro" id="IPR005814">
    <property type="entry name" value="Aminotrans_3"/>
</dbReference>
<dbReference type="CDD" id="cd20805">
    <property type="entry name" value="C1_DGK_rpt2"/>
    <property type="match status" value="1"/>
</dbReference>
<evidence type="ECO:0000256" key="2">
    <source>
        <dbReference type="RuleBase" id="RU003560"/>
    </source>
</evidence>
<comment type="similarity">
    <text evidence="2">Belongs to the class-III pyridoxal-phosphate-dependent aminotransferase family.</text>
</comment>
<organism evidence="3 4">
    <name type="scientific">Penicillium atrosanguineum</name>
    <dbReference type="NCBI Taxonomy" id="1132637"/>
    <lineage>
        <taxon>Eukaryota</taxon>
        <taxon>Fungi</taxon>
        <taxon>Dikarya</taxon>
        <taxon>Ascomycota</taxon>
        <taxon>Pezizomycotina</taxon>
        <taxon>Eurotiomycetes</taxon>
        <taxon>Eurotiomycetidae</taxon>
        <taxon>Eurotiales</taxon>
        <taxon>Aspergillaceae</taxon>
        <taxon>Penicillium</taxon>
    </lineage>
</organism>
<dbReference type="EMBL" id="JAPZBO010000001">
    <property type="protein sequence ID" value="KAJ5331608.1"/>
    <property type="molecule type" value="Genomic_DNA"/>
</dbReference>
<dbReference type="Pfam" id="PF00202">
    <property type="entry name" value="Aminotran_3"/>
    <property type="match status" value="1"/>
</dbReference>